<feature type="compositionally biased region" description="Basic residues" evidence="1">
    <location>
        <begin position="58"/>
        <end position="69"/>
    </location>
</feature>
<accession>A0ABS8AHC1</accession>
<feature type="region of interest" description="Disordered" evidence="1">
    <location>
        <begin position="50"/>
        <end position="69"/>
    </location>
</feature>
<gene>
    <name evidence="2" type="ORF">LGH70_19675</name>
</gene>
<proteinExistence type="predicted"/>
<evidence type="ECO:0000313" key="3">
    <source>
        <dbReference type="Proteomes" id="UP001165297"/>
    </source>
</evidence>
<reference evidence="2" key="1">
    <citation type="submission" date="2021-10" db="EMBL/GenBank/DDBJ databases">
        <authorList>
            <person name="Dean J.D."/>
            <person name="Kim M.K."/>
            <person name="Newey C.N."/>
            <person name="Stoker T.S."/>
            <person name="Thompson D.W."/>
            <person name="Grose J.H."/>
        </authorList>
    </citation>
    <scope>NUCLEOTIDE SEQUENCE</scope>
    <source>
        <strain evidence="2">BT635</strain>
    </source>
</reference>
<name>A0ABS8AHC1_9BACT</name>
<dbReference type="EMBL" id="JAJADQ010000012">
    <property type="protein sequence ID" value="MCB2379826.1"/>
    <property type="molecule type" value="Genomic_DNA"/>
</dbReference>
<comment type="caution">
    <text evidence="2">The sequence shown here is derived from an EMBL/GenBank/DDBJ whole genome shotgun (WGS) entry which is preliminary data.</text>
</comment>
<protein>
    <submittedName>
        <fullName evidence="2">Uncharacterized protein</fullName>
    </submittedName>
</protein>
<dbReference type="RefSeq" id="WP_226189276.1">
    <property type="nucleotide sequence ID" value="NZ_JAJADQ010000012.1"/>
</dbReference>
<evidence type="ECO:0000256" key="1">
    <source>
        <dbReference type="SAM" id="MobiDB-lite"/>
    </source>
</evidence>
<sequence length="69" mass="7522">MSTKITDLSRNRTLPTNQRAGNKLLLLSALCRIADAAEALVVEVKRLNTPVPTVKPKAPARKKKPTSTQ</sequence>
<organism evidence="2 3">
    <name type="scientific">Hymenobacter nitidus</name>
    <dbReference type="NCBI Taxonomy" id="2880929"/>
    <lineage>
        <taxon>Bacteria</taxon>
        <taxon>Pseudomonadati</taxon>
        <taxon>Bacteroidota</taxon>
        <taxon>Cytophagia</taxon>
        <taxon>Cytophagales</taxon>
        <taxon>Hymenobacteraceae</taxon>
        <taxon>Hymenobacter</taxon>
    </lineage>
</organism>
<dbReference type="Proteomes" id="UP001165297">
    <property type="component" value="Unassembled WGS sequence"/>
</dbReference>
<keyword evidence="3" id="KW-1185">Reference proteome</keyword>
<evidence type="ECO:0000313" key="2">
    <source>
        <dbReference type="EMBL" id="MCB2379826.1"/>
    </source>
</evidence>